<dbReference type="PANTHER" id="PTHR16091:SF1">
    <property type="entry name" value="TETRATRICOPEPTIDE REPEAT PROTEIN 17"/>
    <property type="match status" value="1"/>
</dbReference>
<name>A0A914RH11_PAREQ</name>
<dbReference type="GO" id="GO:0015629">
    <property type="term" value="C:actin cytoskeleton"/>
    <property type="evidence" value="ECO:0007669"/>
    <property type="project" value="TreeGrafter"/>
</dbReference>
<evidence type="ECO:0000313" key="1">
    <source>
        <dbReference type="Proteomes" id="UP000887564"/>
    </source>
</evidence>
<accession>A0A914RH11</accession>
<organism evidence="1 2">
    <name type="scientific">Parascaris equorum</name>
    <name type="common">Equine roundworm</name>
    <dbReference type="NCBI Taxonomy" id="6256"/>
    <lineage>
        <taxon>Eukaryota</taxon>
        <taxon>Metazoa</taxon>
        <taxon>Ecdysozoa</taxon>
        <taxon>Nematoda</taxon>
        <taxon>Chromadorea</taxon>
        <taxon>Rhabditida</taxon>
        <taxon>Spirurina</taxon>
        <taxon>Ascaridomorpha</taxon>
        <taxon>Ascaridoidea</taxon>
        <taxon>Ascarididae</taxon>
        <taxon>Parascaris</taxon>
    </lineage>
</organism>
<dbReference type="GO" id="GO:0005737">
    <property type="term" value="C:cytoplasm"/>
    <property type="evidence" value="ECO:0007669"/>
    <property type="project" value="TreeGrafter"/>
</dbReference>
<reference evidence="2" key="1">
    <citation type="submission" date="2022-11" db="UniProtKB">
        <authorList>
            <consortium name="WormBaseParasite"/>
        </authorList>
    </citation>
    <scope>IDENTIFICATION</scope>
</reference>
<proteinExistence type="predicted"/>
<dbReference type="AlphaFoldDB" id="A0A914RH11"/>
<protein>
    <submittedName>
        <fullName evidence="2">Uncharacterized protein</fullName>
    </submittedName>
</protein>
<keyword evidence="1" id="KW-1185">Reference proteome</keyword>
<sequence length="68" mass="7183">MANIYHQAGLLHSALIAGGAALGISPKLVAIHFTLANIYASMHIGVRARVNGLNAIEKYPLEFGTVLL</sequence>
<dbReference type="WBParaSite" id="PEQ_0000407201-mRNA-1">
    <property type="protein sequence ID" value="PEQ_0000407201-mRNA-1"/>
    <property type="gene ID" value="PEQ_0000407201"/>
</dbReference>
<evidence type="ECO:0000313" key="2">
    <source>
        <dbReference type="WBParaSite" id="PEQ_0000407201-mRNA-1"/>
    </source>
</evidence>
<dbReference type="InterPro" id="IPR052630">
    <property type="entry name" value="TTC17"/>
</dbReference>
<dbReference type="PANTHER" id="PTHR16091">
    <property type="entry name" value="TTC17 PROTEIN"/>
    <property type="match status" value="1"/>
</dbReference>
<dbReference type="Proteomes" id="UP000887564">
    <property type="component" value="Unplaced"/>
</dbReference>
<dbReference type="GO" id="GO:0030041">
    <property type="term" value="P:actin filament polymerization"/>
    <property type="evidence" value="ECO:0007669"/>
    <property type="project" value="TreeGrafter"/>
</dbReference>